<dbReference type="Proteomes" id="UP001200034">
    <property type="component" value="Unassembled WGS sequence"/>
</dbReference>
<accession>A0AAD4KGD8</accession>
<dbReference type="GO" id="GO:0019216">
    <property type="term" value="P:regulation of lipid metabolic process"/>
    <property type="evidence" value="ECO:0007669"/>
    <property type="project" value="TreeGrafter"/>
</dbReference>
<dbReference type="InterPro" id="IPR010754">
    <property type="entry name" value="OPA3-like"/>
</dbReference>
<comment type="similarity">
    <text evidence="1">Belongs to the OPA3 family.</text>
</comment>
<dbReference type="PANTHER" id="PTHR12499">
    <property type="entry name" value="OPTIC ATROPHY 3 PROTEIN OPA3"/>
    <property type="match status" value="1"/>
</dbReference>
<dbReference type="AlphaFoldDB" id="A0AAD4KGD8"/>
<dbReference type="Pfam" id="PF07047">
    <property type="entry name" value="OPA3"/>
    <property type="match status" value="2"/>
</dbReference>
<evidence type="ECO:0000313" key="3">
    <source>
        <dbReference type="EMBL" id="KAH8388289.1"/>
    </source>
</evidence>
<dbReference type="PANTHER" id="PTHR12499:SF0">
    <property type="entry name" value="OPTIC ATROPHY 3 PROTEIN"/>
    <property type="match status" value="1"/>
</dbReference>
<evidence type="ECO:0008006" key="5">
    <source>
        <dbReference type="Google" id="ProtNLM"/>
    </source>
</evidence>
<reference evidence="3" key="1">
    <citation type="journal article" date="2021" name="Mol. Ecol. Resour.">
        <title>Phylogenomic analyses of the genus Drosophila reveals genomic signals of climate adaptation.</title>
        <authorList>
            <person name="Li F."/>
            <person name="Rane R.V."/>
            <person name="Luria V."/>
            <person name="Xiong Z."/>
            <person name="Chen J."/>
            <person name="Li Z."/>
            <person name="Catullo R.A."/>
            <person name="Griffin P.C."/>
            <person name="Schiffer M."/>
            <person name="Pearce S."/>
            <person name="Lee S.F."/>
            <person name="McElroy K."/>
            <person name="Stocker A."/>
            <person name="Shirriffs J."/>
            <person name="Cockerell F."/>
            <person name="Coppin C."/>
            <person name="Sgro C.M."/>
            <person name="Karger A."/>
            <person name="Cain J.W."/>
            <person name="Weber J.A."/>
            <person name="Santpere G."/>
            <person name="Kirschner M.W."/>
            <person name="Hoffmann A.A."/>
            <person name="Oakeshott J.G."/>
            <person name="Zhang G."/>
        </authorList>
    </citation>
    <scope>NUCLEOTIDE SEQUENCE</scope>
    <source>
        <strain evidence="3">BGI-SZ-2011g</strain>
    </source>
</reference>
<evidence type="ECO:0000313" key="4">
    <source>
        <dbReference type="Proteomes" id="UP001200034"/>
    </source>
</evidence>
<organism evidence="3 4">
    <name type="scientific">Drosophila rubida</name>
    <dbReference type="NCBI Taxonomy" id="30044"/>
    <lineage>
        <taxon>Eukaryota</taxon>
        <taxon>Metazoa</taxon>
        <taxon>Ecdysozoa</taxon>
        <taxon>Arthropoda</taxon>
        <taxon>Hexapoda</taxon>
        <taxon>Insecta</taxon>
        <taxon>Pterygota</taxon>
        <taxon>Neoptera</taxon>
        <taxon>Endopterygota</taxon>
        <taxon>Diptera</taxon>
        <taxon>Brachycera</taxon>
        <taxon>Muscomorpha</taxon>
        <taxon>Ephydroidea</taxon>
        <taxon>Drosophilidae</taxon>
        <taxon>Drosophila</taxon>
    </lineage>
</organism>
<protein>
    <recommendedName>
        <fullName evidence="5">OPA3-like protein CG13603</fullName>
    </recommendedName>
</protein>
<name>A0AAD4KGD8_9MUSC</name>
<keyword evidence="4" id="KW-1185">Reference proteome</keyword>
<gene>
    <name evidence="3" type="ORF">KR093_002813</name>
</gene>
<proteinExistence type="inferred from homology"/>
<sequence>MVYFPLAKLGFLLVKQIAKPITRILKQTATSNEKFRKYIVAPPAQIFHWIGVRSKMQMLGMNQPSHVPPLNKAMAIEMGSDLLSEIIVLTIGVSLIVFEFTRQARKDKLKHDDHKAKRLKLFGELEELKDRVNGHIREIEYLKVKLKQLVYKMVLGVFPLGKVAIFGIKQIAKPVANVVLMVATRNVAFRKMLCAPAGQLMNWLEVRCKMYMLRLPQPKRVPGLREDVATDIGSKLIAEVFVLTSGLYFIWCEVSR</sequence>
<dbReference type="GO" id="GO:0005739">
    <property type="term" value="C:mitochondrion"/>
    <property type="evidence" value="ECO:0007669"/>
    <property type="project" value="TreeGrafter"/>
</dbReference>
<dbReference type="EMBL" id="JAJJHW010000014">
    <property type="protein sequence ID" value="KAH8388289.1"/>
    <property type="molecule type" value="Genomic_DNA"/>
</dbReference>
<keyword evidence="2" id="KW-0175">Coiled coil</keyword>
<evidence type="ECO:0000256" key="2">
    <source>
        <dbReference type="ARBA" id="ARBA00023054"/>
    </source>
</evidence>
<comment type="caution">
    <text evidence="3">The sequence shown here is derived from an EMBL/GenBank/DDBJ whole genome shotgun (WGS) entry which is preliminary data.</text>
</comment>
<evidence type="ECO:0000256" key="1">
    <source>
        <dbReference type="ARBA" id="ARBA00007584"/>
    </source>
</evidence>